<proteinExistence type="predicted"/>
<evidence type="ECO:0000313" key="4">
    <source>
        <dbReference type="Proteomes" id="UP000009173"/>
    </source>
</evidence>
<accession>A0A0H3A9Q9</accession>
<name>A0A0H3A9Q9_NITV4</name>
<evidence type="ECO:0000259" key="2">
    <source>
        <dbReference type="Pfam" id="PF07589"/>
    </source>
</evidence>
<dbReference type="NCBIfam" id="TIGR02595">
    <property type="entry name" value="PEP_CTERM"/>
    <property type="match status" value="1"/>
</dbReference>
<dbReference type="HOGENOM" id="CLU_088176_0_0_7"/>
<dbReference type="RefSeq" id="WP_011792530.1">
    <property type="nucleotide sequence ID" value="NC_008751.1"/>
</dbReference>
<dbReference type="EMBL" id="CP000527">
    <property type="protein sequence ID" value="ABM28913.1"/>
    <property type="molecule type" value="Genomic_DNA"/>
</dbReference>
<evidence type="ECO:0000313" key="3">
    <source>
        <dbReference type="EMBL" id="ABM28913.1"/>
    </source>
</evidence>
<organism evidence="3 4">
    <name type="scientific">Nitratidesulfovibrio vulgaris (strain DP4)</name>
    <name type="common">Desulfovibrio vulgaris</name>
    <dbReference type="NCBI Taxonomy" id="391774"/>
    <lineage>
        <taxon>Bacteria</taxon>
        <taxon>Pseudomonadati</taxon>
        <taxon>Thermodesulfobacteriota</taxon>
        <taxon>Desulfovibrionia</taxon>
        <taxon>Desulfovibrionales</taxon>
        <taxon>Desulfovibrionaceae</taxon>
        <taxon>Nitratidesulfovibrio</taxon>
    </lineage>
</organism>
<evidence type="ECO:0000256" key="1">
    <source>
        <dbReference type="SAM" id="SignalP"/>
    </source>
</evidence>
<dbReference type="Proteomes" id="UP000009173">
    <property type="component" value="Chromosome"/>
</dbReference>
<dbReference type="InterPro" id="IPR013424">
    <property type="entry name" value="Ice-binding_C"/>
</dbReference>
<reference evidence="4" key="1">
    <citation type="journal article" date="2009" name="Environ. Microbiol.">
        <title>Contribution of mobile genetic elements to Desulfovibrio vulgaris genome plasticity.</title>
        <authorList>
            <person name="Walker C.B."/>
            <person name="Stolyar S."/>
            <person name="Chivian D."/>
            <person name="Pinel N."/>
            <person name="Gabster J.A."/>
            <person name="Dehal P.S."/>
            <person name="He Z."/>
            <person name="Yang Z.K."/>
            <person name="Yen H.C."/>
            <person name="Zhou J."/>
            <person name="Wall J.D."/>
            <person name="Hazen T.C."/>
            <person name="Arkin A.P."/>
            <person name="Stahl D.A."/>
        </authorList>
    </citation>
    <scope>NUCLEOTIDE SEQUENCE [LARGE SCALE GENOMIC DNA]</scope>
    <source>
        <strain evidence="4">DP4</strain>
    </source>
</reference>
<gene>
    <name evidence="3" type="ordered locus">Dvul_1897</name>
</gene>
<dbReference type="AlphaFoldDB" id="A0A0H3A9Q9"/>
<dbReference type="Pfam" id="PF07589">
    <property type="entry name" value="PEP-CTERM"/>
    <property type="match status" value="1"/>
</dbReference>
<keyword evidence="1" id="KW-0732">Signal</keyword>
<feature type="domain" description="Ice-binding protein C-terminal" evidence="2">
    <location>
        <begin position="188"/>
        <end position="210"/>
    </location>
</feature>
<protein>
    <recommendedName>
        <fullName evidence="2">Ice-binding protein C-terminal domain-containing protein</fullName>
    </recommendedName>
</protein>
<feature type="signal peptide" evidence="1">
    <location>
        <begin position="1"/>
        <end position="23"/>
    </location>
</feature>
<feature type="chain" id="PRO_5002604349" description="Ice-binding protein C-terminal domain-containing protein" evidence="1">
    <location>
        <begin position="24"/>
        <end position="214"/>
    </location>
</feature>
<dbReference type="KEGG" id="dvl:Dvul_1897"/>
<sequence precursor="true">MRLATIFASFCMVVSLMLSPVRASTIYQIDDGIGDESIGVTTPGLSWTWMNSFNAVGGQDQITSVSIMWGQVSDGLAALVKIWDDPNNDGNPNDRVLLNTLEVVISNANTDVFSLYDIADTLVSGSFFVGVEMASDSNMYPARIDFTLPHQQRSWVGTLDGQIAMNLIDNYGYAGNWMIRANGAGTAPVPEPSTFLLLGSGLLGLFAFRRSTRA</sequence>